<keyword evidence="1" id="KW-0732">Signal</keyword>
<reference evidence="2 3" key="1">
    <citation type="submission" date="2018-08" db="EMBL/GenBank/DDBJ databases">
        <title>Thalassotalea euphylliae genome.</title>
        <authorList>
            <person name="Summers S."/>
            <person name="Rice S.A."/>
            <person name="Freckelton M.L."/>
            <person name="Nedved B.T."/>
            <person name="Hadfield M.G."/>
        </authorList>
    </citation>
    <scope>NUCLEOTIDE SEQUENCE [LARGE SCALE GENOMIC DNA]</scope>
    <source>
        <strain evidence="2 3">H1</strain>
    </source>
</reference>
<evidence type="ECO:0000313" key="3">
    <source>
        <dbReference type="Proteomes" id="UP000256478"/>
    </source>
</evidence>
<name>A0A3E0TT60_9GAMM</name>
<dbReference type="RefSeq" id="WP_116008798.1">
    <property type="nucleotide sequence ID" value="NZ_QUOU01000001.1"/>
</dbReference>
<feature type="signal peptide" evidence="1">
    <location>
        <begin position="1"/>
        <end position="19"/>
    </location>
</feature>
<accession>A0A3E0TT60</accession>
<proteinExistence type="predicted"/>
<evidence type="ECO:0000313" key="2">
    <source>
        <dbReference type="EMBL" id="REL27728.1"/>
    </source>
</evidence>
<dbReference type="SUPFAM" id="SSF49299">
    <property type="entry name" value="PKD domain"/>
    <property type="match status" value="2"/>
</dbReference>
<dbReference type="InterPro" id="IPR013783">
    <property type="entry name" value="Ig-like_fold"/>
</dbReference>
<evidence type="ECO:0000256" key="1">
    <source>
        <dbReference type="SAM" id="SignalP"/>
    </source>
</evidence>
<gene>
    <name evidence="2" type="ORF">DXX93_14955</name>
</gene>
<dbReference type="Proteomes" id="UP000256478">
    <property type="component" value="Unassembled WGS sequence"/>
</dbReference>
<dbReference type="InterPro" id="IPR035986">
    <property type="entry name" value="PKD_dom_sf"/>
</dbReference>
<dbReference type="Gene3D" id="2.60.40.10">
    <property type="entry name" value="Immunoglobulins"/>
    <property type="match status" value="2"/>
</dbReference>
<dbReference type="OrthoDB" id="9806238at2"/>
<dbReference type="PROSITE" id="PS51257">
    <property type="entry name" value="PROKAR_LIPOPROTEIN"/>
    <property type="match status" value="1"/>
</dbReference>
<sequence>MSKLIFLLMLSLLVSSCGSGGRSDSSQPETIALTPKIELLNSDTIKGDRIQLSGAKSEGSGALSYLWQLTSKPSDSQVSLFNDTSQDIEFIADSSGAYEVMLTISANNRSQTASLTVNVAANQNPVINIDYSDDLTSLLAGETLSLNAQLSNDPEQRELSYLWQFVSQPELSSLPSTTNDYLDFTPLVRGDYSIQLSVSDGHNTATQAFEYKAIETRTTLVPNSNASLSAREQVEAVFGEGSLDLPETHDAEHLAIATGSDIGDHFSFALHLAEDGDRDIPKAQTDRQRSEIKTYRNSPEELTCKQGEAMSVFWQFKADDIGLSYSFSHLFQIKGDADHPLLTFTARRVANENNALRILHSEQDTVLAEIDWELIKERWLDARIDFSCQNDGYVKVVIAEVATQKELVSVDIPELDMWQDITLDKLGFKFGLYRRVKLNADDEQFREGLNSLVDKVYVGAIRIETH</sequence>
<protein>
    <submittedName>
        <fullName evidence="2">PKD domain-containing protein</fullName>
    </submittedName>
</protein>
<dbReference type="AlphaFoldDB" id="A0A3E0TT60"/>
<organism evidence="2 3">
    <name type="scientific">Thalassotalea euphylliae</name>
    <dbReference type="NCBI Taxonomy" id="1655234"/>
    <lineage>
        <taxon>Bacteria</taxon>
        <taxon>Pseudomonadati</taxon>
        <taxon>Pseudomonadota</taxon>
        <taxon>Gammaproteobacteria</taxon>
        <taxon>Alteromonadales</taxon>
        <taxon>Colwelliaceae</taxon>
        <taxon>Thalassotalea</taxon>
    </lineage>
</organism>
<comment type="caution">
    <text evidence="2">The sequence shown here is derived from an EMBL/GenBank/DDBJ whole genome shotgun (WGS) entry which is preliminary data.</text>
</comment>
<dbReference type="EMBL" id="QUOU01000001">
    <property type="protein sequence ID" value="REL27728.1"/>
    <property type="molecule type" value="Genomic_DNA"/>
</dbReference>
<dbReference type="Pfam" id="PF22352">
    <property type="entry name" value="K319L-like_PKD"/>
    <property type="match status" value="2"/>
</dbReference>
<feature type="chain" id="PRO_5017596069" evidence="1">
    <location>
        <begin position="20"/>
        <end position="466"/>
    </location>
</feature>